<feature type="transmembrane region" description="Helical" evidence="5">
    <location>
        <begin position="206"/>
        <end position="225"/>
    </location>
</feature>
<comment type="subcellular location">
    <subcellularLocation>
        <location evidence="1">Membrane</location>
        <topology evidence="1">Multi-pass membrane protein</topology>
    </subcellularLocation>
</comment>
<feature type="transmembrane region" description="Helical" evidence="5">
    <location>
        <begin position="289"/>
        <end position="309"/>
    </location>
</feature>
<feature type="transmembrane region" description="Helical" evidence="5">
    <location>
        <begin position="245"/>
        <end position="269"/>
    </location>
</feature>
<dbReference type="EMBL" id="JBHRZN010000001">
    <property type="protein sequence ID" value="MFC3849487.1"/>
    <property type="molecule type" value="Genomic_DNA"/>
</dbReference>
<dbReference type="Pfam" id="PF00916">
    <property type="entry name" value="Sulfate_transp"/>
    <property type="match status" value="1"/>
</dbReference>
<feature type="transmembrane region" description="Helical" evidence="5">
    <location>
        <begin position="181"/>
        <end position="199"/>
    </location>
</feature>
<gene>
    <name evidence="7" type="ORF">ACFORJ_04825</name>
</gene>
<dbReference type="InterPro" id="IPR002645">
    <property type="entry name" value="STAS_dom"/>
</dbReference>
<dbReference type="Gene3D" id="3.30.750.24">
    <property type="entry name" value="STAS domain"/>
    <property type="match status" value="1"/>
</dbReference>
<dbReference type="InterPro" id="IPR001902">
    <property type="entry name" value="SLC26A/SulP_fam"/>
</dbReference>
<feature type="transmembrane region" description="Helical" evidence="5">
    <location>
        <begin position="382"/>
        <end position="410"/>
    </location>
</feature>
<dbReference type="Pfam" id="PF01740">
    <property type="entry name" value="STAS"/>
    <property type="match status" value="1"/>
</dbReference>
<evidence type="ECO:0000313" key="7">
    <source>
        <dbReference type="EMBL" id="MFC3849487.1"/>
    </source>
</evidence>
<feature type="transmembrane region" description="Helical" evidence="5">
    <location>
        <begin position="136"/>
        <end position="161"/>
    </location>
</feature>
<protein>
    <submittedName>
        <fullName evidence="7">SulP family inorganic anion transporter</fullName>
    </submittedName>
</protein>
<evidence type="ECO:0000256" key="4">
    <source>
        <dbReference type="ARBA" id="ARBA00023136"/>
    </source>
</evidence>
<name>A0ABV7ZQF9_9CORY</name>
<dbReference type="Proteomes" id="UP001595751">
    <property type="component" value="Unassembled WGS sequence"/>
</dbReference>
<reference evidence="8" key="1">
    <citation type="journal article" date="2019" name="Int. J. Syst. Evol. Microbiol.">
        <title>The Global Catalogue of Microorganisms (GCM) 10K type strain sequencing project: providing services to taxonomists for standard genome sequencing and annotation.</title>
        <authorList>
            <consortium name="The Broad Institute Genomics Platform"/>
            <consortium name="The Broad Institute Genome Sequencing Center for Infectious Disease"/>
            <person name="Wu L."/>
            <person name="Ma J."/>
        </authorList>
    </citation>
    <scope>NUCLEOTIDE SEQUENCE [LARGE SCALE GENOMIC DNA]</scope>
    <source>
        <strain evidence="8">CCUG 53252</strain>
    </source>
</reference>
<comment type="caution">
    <text evidence="7">The sequence shown here is derived from an EMBL/GenBank/DDBJ whole genome shotgun (WGS) entry which is preliminary data.</text>
</comment>
<evidence type="ECO:0000259" key="6">
    <source>
        <dbReference type="PROSITE" id="PS50801"/>
    </source>
</evidence>
<accession>A0ABV7ZQF9</accession>
<feature type="transmembrane region" description="Helical" evidence="5">
    <location>
        <begin position="329"/>
        <end position="361"/>
    </location>
</feature>
<keyword evidence="4 5" id="KW-0472">Membrane</keyword>
<organism evidence="7 8">
    <name type="scientific">Corynebacterium hansenii</name>
    <dbReference type="NCBI Taxonomy" id="394964"/>
    <lineage>
        <taxon>Bacteria</taxon>
        <taxon>Bacillati</taxon>
        <taxon>Actinomycetota</taxon>
        <taxon>Actinomycetes</taxon>
        <taxon>Mycobacteriales</taxon>
        <taxon>Corynebacteriaceae</taxon>
        <taxon>Corynebacterium</taxon>
    </lineage>
</organism>
<dbReference type="PANTHER" id="PTHR11814">
    <property type="entry name" value="SULFATE TRANSPORTER"/>
    <property type="match status" value="1"/>
</dbReference>
<proteinExistence type="predicted"/>
<dbReference type="CDD" id="cd07042">
    <property type="entry name" value="STAS_SulP_like_sulfate_transporter"/>
    <property type="match status" value="1"/>
</dbReference>
<evidence type="ECO:0000313" key="8">
    <source>
        <dbReference type="Proteomes" id="UP001595751"/>
    </source>
</evidence>
<dbReference type="PROSITE" id="PS50801">
    <property type="entry name" value="STAS"/>
    <property type="match status" value="1"/>
</dbReference>
<feature type="transmembrane region" description="Helical" evidence="5">
    <location>
        <begin position="101"/>
        <end position="124"/>
    </location>
</feature>
<feature type="transmembrane region" description="Helical" evidence="5">
    <location>
        <begin position="37"/>
        <end position="59"/>
    </location>
</feature>
<dbReference type="RefSeq" id="WP_290290671.1">
    <property type="nucleotide sequence ID" value="NZ_CP047211.1"/>
</dbReference>
<evidence type="ECO:0000256" key="2">
    <source>
        <dbReference type="ARBA" id="ARBA00022692"/>
    </source>
</evidence>
<dbReference type="InterPro" id="IPR011547">
    <property type="entry name" value="SLC26A/SulP_dom"/>
</dbReference>
<dbReference type="InterPro" id="IPR036513">
    <property type="entry name" value="STAS_dom_sf"/>
</dbReference>
<keyword evidence="2 5" id="KW-0812">Transmembrane</keyword>
<evidence type="ECO:0000256" key="1">
    <source>
        <dbReference type="ARBA" id="ARBA00004141"/>
    </source>
</evidence>
<evidence type="ECO:0000256" key="5">
    <source>
        <dbReference type="SAM" id="Phobius"/>
    </source>
</evidence>
<dbReference type="SUPFAM" id="SSF52091">
    <property type="entry name" value="SpoIIaa-like"/>
    <property type="match status" value="1"/>
</dbReference>
<feature type="transmembrane region" description="Helical" evidence="5">
    <location>
        <begin position="71"/>
        <end position="89"/>
    </location>
</feature>
<feature type="domain" description="STAS" evidence="6">
    <location>
        <begin position="438"/>
        <end position="550"/>
    </location>
</feature>
<sequence length="593" mass="60281">MPPALVGARRSLPGDAMAGLTLAAIALPGSMGTAQLVGAPAIAGLVAFIVGSVVFALLGGHRTLSVGADSSIAPMLAAAAAGGAITGSATVGELTPAGHPVIHAETLMLTSVLVGAILLIVGVFRGGWITQFLSRPVTIGLLAGIGLDIIVDQLPVAMGLPRHGGGAISGVVEMLTSLGEINWLTVSVAGLVLFFTLGARMIGPRVPGALVGIAAAMAYSAAADLGGRGVVTVPRPNLAPPNLDFASVTPSAAMALLPTALVISILIVIQTGATEASFPGERRTLDRDLGTIGVASAIAGALGSFAVNASPPRTAVVTAAKGKSQVAGLVAAAIVAAAGFLGAGLIPLLPTAALAAVLLTVAARLIKVRSMSRIARFSRIEFAVCLATVVLVAFVGVVQGVLIAALVTLLDRTRREARPPTHRKGMIPKSNHWVPVDAGTPTVQVPGVLVWSVEASLWYADSEFVVDQLKEELDGDEGPYAAVVLDAAAIADVDFTGAGALTSIIDHLEAEMLPLIIARPNRSVQGAIRKAGLAEHVLTEPTVGDAVKHATRLVGLGDELRAVRGKRKDLAALKDKGVTPDEVIERAEEQLEE</sequence>
<evidence type="ECO:0000256" key="3">
    <source>
        <dbReference type="ARBA" id="ARBA00022989"/>
    </source>
</evidence>
<keyword evidence="3 5" id="KW-1133">Transmembrane helix</keyword>
<keyword evidence="8" id="KW-1185">Reference proteome</keyword>